<evidence type="ECO:0000256" key="4">
    <source>
        <dbReference type="ARBA" id="ARBA00022833"/>
    </source>
</evidence>
<dbReference type="GO" id="GO:0000978">
    <property type="term" value="F:RNA polymerase II cis-regulatory region sequence-specific DNA binding"/>
    <property type="evidence" value="ECO:0007669"/>
    <property type="project" value="TreeGrafter"/>
</dbReference>
<dbReference type="OrthoDB" id="515401at2759"/>
<evidence type="ECO:0000256" key="2">
    <source>
        <dbReference type="ARBA" id="ARBA00022723"/>
    </source>
</evidence>
<dbReference type="SMART" id="SM00401">
    <property type="entry name" value="ZnF_GATA"/>
    <property type="match status" value="1"/>
</dbReference>
<dbReference type="Pfam" id="PF00320">
    <property type="entry name" value="GATA"/>
    <property type="match status" value="1"/>
</dbReference>
<evidence type="ECO:0000259" key="8">
    <source>
        <dbReference type="PROSITE" id="PS50114"/>
    </source>
</evidence>
<evidence type="ECO:0000256" key="5">
    <source>
        <dbReference type="ARBA" id="ARBA00023242"/>
    </source>
</evidence>
<dbReference type="GO" id="GO:0045165">
    <property type="term" value="P:cell fate commitment"/>
    <property type="evidence" value="ECO:0007669"/>
    <property type="project" value="TreeGrafter"/>
</dbReference>
<dbReference type="CDD" id="cd00202">
    <property type="entry name" value="ZnF_GATA"/>
    <property type="match status" value="1"/>
</dbReference>
<evidence type="ECO:0000256" key="3">
    <source>
        <dbReference type="ARBA" id="ARBA00022771"/>
    </source>
</evidence>
<dbReference type="SUPFAM" id="SSF57716">
    <property type="entry name" value="Glucocorticoid receptor-like (DNA-binding domain)"/>
    <property type="match status" value="1"/>
</dbReference>
<keyword evidence="2" id="KW-0479">Metal-binding</keyword>
<dbReference type="FunFam" id="3.30.50.10:FF:000002">
    <property type="entry name" value="Gata transcription factor gatad"/>
    <property type="match status" value="1"/>
</dbReference>
<evidence type="ECO:0000313" key="10">
    <source>
        <dbReference type="Proteomes" id="UP000031668"/>
    </source>
</evidence>
<feature type="domain" description="GATA-type" evidence="8">
    <location>
        <begin position="170"/>
        <end position="223"/>
    </location>
</feature>
<proteinExistence type="predicted"/>
<dbReference type="GO" id="GO:0000122">
    <property type="term" value="P:negative regulation of transcription by RNA polymerase II"/>
    <property type="evidence" value="ECO:0007669"/>
    <property type="project" value="TreeGrafter"/>
</dbReference>
<dbReference type="PROSITE" id="PS00344">
    <property type="entry name" value="GATA_ZN_FINGER_1"/>
    <property type="match status" value="1"/>
</dbReference>
<gene>
    <name evidence="9" type="ORF">RF11_16258</name>
</gene>
<accession>A0A0C2MQT6</accession>
<dbReference type="GO" id="GO:0005634">
    <property type="term" value="C:nucleus"/>
    <property type="evidence" value="ECO:0007669"/>
    <property type="project" value="UniProtKB-SubCell"/>
</dbReference>
<evidence type="ECO:0000256" key="1">
    <source>
        <dbReference type="ARBA" id="ARBA00004123"/>
    </source>
</evidence>
<dbReference type="Gene3D" id="3.30.50.10">
    <property type="entry name" value="Erythroid Transcription Factor GATA-1, subunit A"/>
    <property type="match status" value="1"/>
</dbReference>
<dbReference type="GO" id="GO:0008270">
    <property type="term" value="F:zinc ion binding"/>
    <property type="evidence" value="ECO:0007669"/>
    <property type="project" value="UniProtKB-KW"/>
</dbReference>
<dbReference type="PRINTS" id="PR00619">
    <property type="entry name" value="GATAZNFINGER"/>
</dbReference>
<dbReference type="InterPro" id="IPR013088">
    <property type="entry name" value="Znf_NHR/GATA"/>
</dbReference>
<feature type="region of interest" description="Disordered" evidence="7">
    <location>
        <begin position="244"/>
        <end position="276"/>
    </location>
</feature>
<sequence>MDLIHPTIFHLIHTTHIANSIIPASLLNVYQEITSANSVLPIQAFPNNQGGSIWPISYINPNTYHNNVQYPVENVPFPQNAQLENLASMRQVNPIYINEGHPNDSSARQQHYGMGEKQGLFCSVCKKADDDPTYRRDLKMYVCRYCGGGFCNNYGENRNTIQSRKHASSHKIDACCSNCKTNTTSLWRRSSNGEPICNACGLYFKLHGTNRPLSMKKDEIQTRTRRSNRTDRFRMSKVVTRSGTQAQYLPGRGQPDNHSYQGNNYSDHQAQANHAI</sequence>
<evidence type="ECO:0000313" key="9">
    <source>
        <dbReference type="EMBL" id="KII69591.1"/>
    </source>
</evidence>
<protein>
    <submittedName>
        <fullName evidence="9">GATA-binding factor 5-B</fullName>
    </submittedName>
</protein>
<dbReference type="GO" id="GO:0045944">
    <property type="term" value="P:positive regulation of transcription by RNA polymerase II"/>
    <property type="evidence" value="ECO:0007669"/>
    <property type="project" value="TreeGrafter"/>
</dbReference>
<dbReference type="PANTHER" id="PTHR10071:SF281">
    <property type="entry name" value="BOX A-BINDING FACTOR-RELATED"/>
    <property type="match status" value="1"/>
</dbReference>
<evidence type="ECO:0000256" key="7">
    <source>
        <dbReference type="SAM" id="MobiDB-lite"/>
    </source>
</evidence>
<dbReference type="GO" id="GO:0000981">
    <property type="term" value="F:DNA-binding transcription factor activity, RNA polymerase II-specific"/>
    <property type="evidence" value="ECO:0007669"/>
    <property type="project" value="TreeGrafter"/>
</dbReference>
<keyword evidence="5" id="KW-0539">Nucleus</keyword>
<dbReference type="PROSITE" id="PS50114">
    <property type="entry name" value="GATA_ZN_FINGER_2"/>
    <property type="match status" value="1"/>
</dbReference>
<comment type="caution">
    <text evidence="9">The sequence shown here is derived from an EMBL/GenBank/DDBJ whole genome shotgun (WGS) entry which is preliminary data.</text>
</comment>
<dbReference type="EMBL" id="JWZT01002352">
    <property type="protein sequence ID" value="KII69591.1"/>
    <property type="molecule type" value="Genomic_DNA"/>
</dbReference>
<dbReference type="AlphaFoldDB" id="A0A0C2MQT6"/>
<keyword evidence="10" id="KW-1185">Reference proteome</keyword>
<dbReference type="PANTHER" id="PTHR10071">
    <property type="entry name" value="TRANSCRIPTION FACTOR GATA FAMILY MEMBER"/>
    <property type="match status" value="1"/>
</dbReference>
<name>A0A0C2MQT6_THEKT</name>
<evidence type="ECO:0000256" key="6">
    <source>
        <dbReference type="PROSITE-ProRule" id="PRU00094"/>
    </source>
</evidence>
<feature type="compositionally biased region" description="Polar residues" evidence="7">
    <location>
        <begin position="256"/>
        <end position="276"/>
    </location>
</feature>
<reference evidence="9 10" key="1">
    <citation type="journal article" date="2014" name="Genome Biol. Evol.">
        <title>The genome of the myxosporean Thelohanellus kitauei shows adaptations to nutrient acquisition within its fish host.</title>
        <authorList>
            <person name="Yang Y."/>
            <person name="Xiong J."/>
            <person name="Zhou Z."/>
            <person name="Huo F."/>
            <person name="Miao W."/>
            <person name="Ran C."/>
            <person name="Liu Y."/>
            <person name="Zhang J."/>
            <person name="Feng J."/>
            <person name="Wang M."/>
            <person name="Wang M."/>
            <person name="Wang L."/>
            <person name="Yao B."/>
        </authorList>
    </citation>
    <scope>NUCLEOTIDE SEQUENCE [LARGE SCALE GENOMIC DNA]</scope>
    <source>
        <strain evidence="9">Wuqing</strain>
    </source>
</reference>
<organism evidence="9 10">
    <name type="scientific">Thelohanellus kitauei</name>
    <name type="common">Myxosporean</name>
    <dbReference type="NCBI Taxonomy" id="669202"/>
    <lineage>
        <taxon>Eukaryota</taxon>
        <taxon>Metazoa</taxon>
        <taxon>Cnidaria</taxon>
        <taxon>Myxozoa</taxon>
        <taxon>Myxosporea</taxon>
        <taxon>Bivalvulida</taxon>
        <taxon>Platysporina</taxon>
        <taxon>Myxobolidae</taxon>
        <taxon>Thelohanellus</taxon>
    </lineage>
</organism>
<keyword evidence="4" id="KW-0862">Zinc</keyword>
<comment type="subcellular location">
    <subcellularLocation>
        <location evidence="1">Nucleus</location>
    </subcellularLocation>
</comment>
<dbReference type="Proteomes" id="UP000031668">
    <property type="component" value="Unassembled WGS sequence"/>
</dbReference>
<dbReference type="InterPro" id="IPR039355">
    <property type="entry name" value="Transcription_factor_GATA"/>
</dbReference>
<keyword evidence="3 6" id="KW-0863">Zinc-finger</keyword>
<dbReference type="InterPro" id="IPR000679">
    <property type="entry name" value="Znf_GATA"/>
</dbReference>